<dbReference type="Proteomes" id="UP001335648">
    <property type="component" value="Unassembled WGS sequence"/>
</dbReference>
<protein>
    <submittedName>
        <fullName evidence="2">Uncharacterized protein</fullName>
    </submittedName>
</protein>
<evidence type="ECO:0000256" key="1">
    <source>
        <dbReference type="SAM" id="MobiDB-lite"/>
    </source>
</evidence>
<accession>A0AAN8HBQ3</accession>
<feature type="region of interest" description="Disordered" evidence="1">
    <location>
        <begin position="36"/>
        <end position="72"/>
    </location>
</feature>
<proteinExistence type="predicted"/>
<sequence>MYNTVWTSEKDDEEGDWRDVMMPYSTELIFYLEMDQPPALPPKPAKPQQPSSVGGVGGSTNGTKDVGAGGSLQEAEWYWGDISR</sequence>
<evidence type="ECO:0000313" key="2">
    <source>
        <dbReference type="EMBL" id="KAK5906759.1"/>
    </source>
</evidence>
<organism evidence="2 3">
    <name type="scientific">Champsocephalus esox</name>
    <name type="common">pike icefish</name>
    <dbReference type="NCBI Taxonomy" id="159716"/>
    <lineage>
        <taxon>Eukaryota</taxon>
        <taxon>Metazoa</taxon>
        <taxon>Chordata</taxon>
        <taxon>Craniata</taxon>
        <taxon>Vertebrata</taxon>
        <taxon>Euteleostomi</taxon>
        <taxon>Actinopterygii</taxon>
        <taxon>Neopterygii</taxon>
        <taxon>Teleostei</taxon>
        <taxon>Neoteleostei</taxon>
        <taxon>Acanthomorphata</taxon>
        <taxon>Eupercaria</taxon>
        <taxon>Perciformes</taxon>
        <taxon>Notothenioidei</taxon>
        <taxon>Channichthyidae</taxon>
        <taxon>Champsocephalus</taxon>
    </lineage>
</organism>
<dbReference type="AlphaFoldDB" id="A0AAN8HBQ3"/>
<feature type="compositionally biased region" description="Pro residues" evidence="1">
    <location>
        <begin position="38"/>
        <end position="47"/>
    </location>
</feature>
<keyword evidence="3" id="KW-1185">Reference proteome</keyword>
<gene>
    <name evidence="2" type="ORF">CesoFtcFv8_004672</name>
</gene>
<dbReference type="EMBL" id="JAULUE010002049">
    <property type="protein sequence ID" value="KAK5906759.1"/>
    <property type="molecule type" value="Genomic_DNA"/>
</dbReference>
<comment type="caution">
    <text evidence="2">The sequence shown here is derived from an EMBL/GenBank/DDBJ whole genome shotgun (WGS) entry which is preliminary data.</text>
</comment>
<name>A0AAN8HBQ3_9TELE</name>
<reference evidence="2 3" key="1">
    <citation type="journal article" date="2023" name="Mol. Biol. Evol.">
        <title>Genomics of Secondarily Temperate Adaptation in the Only Non-Antarctic Icefish.</title>
        <authorList>
            <person name="Rivera-Colon A.G."/>
            <person name="Rayamajhi N."/>
            <person name="Minhas B.F."/>
            <person name="Madrigal G."/>
            <person name="Bilyk K.T."/>
            <person name="Yoon V."/>
            <person name="Hune M."/>
            <person name="Gregory S."/>
            <person name="Cheng C.H.C."/>
            <person name="Catchen J.M."/>
        </authorList>
    </citation>
    <scope>NUCLEOTIDE SEQUENCE [LARGE SCALE GENOMIC DNA]</scope>
    <source>
        <strain evidence="2">JC2023a</strain>
    </source>
</reference>
<evidence type="ECO:0000313" key="3">
    <source>
        <dbReference type="Proteomes" id="UP001335648"/>
    </source>
</evidence>